<feature type="transmembrane region" description="Helical" evidence="2">
    <location>
        <begin position="315"/>
        <end position="335"/>
    </location>
</feature>
<evidence type="ECO:0000256" key="2">
    <source>
        <dbReference type="SAM" id="Phobius"/>
    </source>
</evidence>
<keyword evidence="3" id="KW-0614">Plasmid</keyword>
<dbReference type="Gene3D" id="1.10.287.1490">
    <property type="match status" value="1"/>
</dbReference>
<feature type="coiled-coil region" evidence="1">
    <location>
        <begin position="737"/>
        <end position="764"/>
    </location>
</feature>
<proteinExistence type="predicted"/>
<dbReference type="CDD" id="cd00176">
    <property type="entry name" value="SPEC"/>
    <property type="match status" value="1"/>
</dbReference>
<dbReference type="EMBL" id="AP011530">
    <property type="protein sequence ID" value="BAI81864.1"/>
    <property type="molecule type" value="Genomic_DNA"/>
</dbReference>
<dbReference type="InterPro" id="IPR018159">
    <property type="entry name" value="Spectrin/alpha-actinin"/>
</dbReference>
<feature type="transmembrane region" description="Helical" evidence="2">
    <location>
        <begin position="30"/>
        <end position="52"/>
    </location>
</feature>
<dbReference type="eggNOG" id="COG1196">
    <property type="taxonomic scope" value="Bacteria"/>
</dbReference>
<reference evidence="3 4" key="1">
    <citation type="journal article" date="2010" name="DNA Res.">
        <title>Bacterial lifestyle in a deep-sea hydrothermal vent chimney revealed by the genome sequence of the thermophilic bacterium Deferribacter desulfuricans SSM1.</title>
        <authorList>
            <person name="Takaki Y."/>
            <person name="Shimamura S."/>
            <person name="Nakagawa S."/>
            <person name="Fukuhara Y."/>
            <person name="Horikawa H."/>
            <person name="Ankai A."/>
            <person name="Harada T."/>
            <person name="Hosoyama A."/>
            <person name="Oguchi A."/>
            <person name="Fukui S."/>
            <person name="Fujita N."/>
            <person name="Takami H."/>
            <person name="Takai K."/>
        </authorList>
    </citation>
    <scope>NUCLEOTIDE SEQUENCE [LARGE SCALE GENOMIC DNA]</scope>
    <source>
        <strain evidence="4">DSM 14783 / JCM 11476 / NBRC 101012 / SSM1</strain>
        <plasmid evidence="4">Plasmid megaplasmid pDF308</plasmid>
    </source>
</reference>
<evidence type="ECO:0000313" key="4">
    <source>
        <dbReference type="Proteomes" id="UP000001520"/>
    </source>
</evidence>
<accession>D3PF72</accession>
<dbReference type="Proteomes" id="UP000001520">
    <property type="component" value="Plasmid megaplasmid pDF308"/>
</dbReference>
<keyword evidence="2" id="KW-1133">Transmembrane helix</keyword>
<geneLocation type="plasmid" evidence="3 4">
    <name>megaplasmid pDF308</name>
</geneLocation>
<dbReference type="KEGG" id="ddf:DEFDS_P244"/>
<protein>
    <submittedName>
        <fullName evidence="3">Uncharacterized protein</fullName>
    </submittedName>
</protein>
<gene>
    <name evidence="3" type="ordered locus">DEFDS_P244</name>
</gene>
<dbReference type="AlphaFoldDB" id="D3PF72"/>
<dbReference type="RefSeq" id="WP_013009076.1">
    <property type="nucleotide sequence ID" value="NC_013940.1"/>
</dbReference>
<feature type="coiled-coil region" evidence="1">
    <location>
        <begin position="346"/>
        <end position="545"/>
    </location>
</feature>
<name>D3PF72_DEFDS</name>
<organism evidence="3 4">
    <name type="scientific">Deferribacter desulfuricans (strain DSM 14783 / JCM 11476 / NBRC 101012 / SSM1)</name>
    <dbReference type="NCBI Taxonomy" id="639282"/>
    <lineage>
        <taxon>Bacteria</taxon>
        <taxon>Pseudomonadati</taxon>
        <taxon>Deferribacterota</taxon>
        <taxon>Deferribacteres</taxon>
        <taxon>Deferribacterales</taxon>
        <taxon>Deferribacteraceae</taxon>
        <taxon>Deferribacter</taxon>
    </lineage>
</organism>
<keyword evidence="2" id="KW-0812">Transmembrane</keyword>
<keyword evidence="1" id="KW-0175">Coiled coil</keyword>
<dbReference type="HOGENOM" id="CLU_345059_0_0_0"/>
<evidence type="ECO:0000313" key="3">
    <source>
        <dbReference type="EMBL" id="BAI81864.1"/>
    </source>
</evidence>
<evidence type="ECO:0000256" key="1">
    <source>
        <dbReference type="SAM" id="Coils"/>
    </source>
</evidence>
<keyword evidence="4" id="KW-1185">Reference proteome</keyword>
<sequence>MRLKGLLNKMKKTDKEVSAGITPKKNIKKLLYLSSITLLLNIVILSFTIFGYHNHYYSIDIKSNDMLVKFNNFNKIITNTKDILLNYSSMNKTFESYLKDVKNKGLLSNNDFNQYNKTINLYNNIFNKIANQQQNYLNELHNILLGDSNSIGELVIRSKADISTKKEMLSKLETLYNNIIQYNLAYIKYANSNYPLETIIKNNKEFINQQIQFLNSIYSTLKVQNKKLLEKFISITNNINETLIAFYNNLQNYNTFQKNVFVKVILTTVKKSLITFSSNLNINNLMNQLTLVITIPILNKTININAVQFVEYMKYFLYYLTGLFILTFGIFVYTLNLYKKQNNDVVAINQELLDEKQKELDEYSNNIRELTELISALEKEKKVLSEQYNATKESLENQIGIYRQEIEKLNSEIDKLTQQLEEKAETNSSEVTRLNDKINELQLIIERYDEQIKDYKSKLNQMEQERNAIEEKYNNLTEEIQNTEQLKENHQQVLSDLKTLQQEYEDLKSQYNKLIQENNDLKQINTQLNNEIEKLESEYEEHTGSLFKLVDKYNKLEKYITEFEQEIKVKIDLVEIIKTIKETSFEELKQLVIEKMQYFTDYHYELQEKLNKKLQTIQQKLSDGFKKDTLDTKYFLNKEKDKYSTMELSLVDTYSSLLMLAKEHYNKLHTLFAQTNLKELTEKSSVMDLNVGELFNTLNVYKDLIVKINQYKDDFQTDLNVIKTEIENVIDGFSEDITFIQELYTNLEQDIDKLLNEISDLFMELKDSLLNVSLKINSALVEIFDNLLNADMFFDTVKSQLEKEKQDIIKTIETLKKIA</sequence>
<keyword evidence="2" id="KW-0472">Membrane</keyword>